<feature type="region of interest" description="Disordered" evidence="1">
    <location>
        <begin position="43"/>
        <end position="71"/>
    </location>
</feature>
<gene>
    <name evidence="2" type="ORF">ACFO8L_35940</name>
</gene>
<keyword evidence="3" id="KW-1185">Reference proteome</keyword>
<evidence type="ECO:0000313" key="3">
    <source>
        <dbReference type="Proteomes" id="UP001595891"/>
    </source>
</evidence>
<protein>
    <submittedName>
        <fullName evidence="2">Uncharacterized protein</fullName>
    </submittedName>
</protein>
<comment type="caution">
    <text evidence="2">The sequence shown here is derived from an EMBL/GenBank/DDBJ whole genome shotgun (WGS) entry which is preliminary data.</text>
</comment>
<dbReference type="RefSeq" id="WP_262846905.1">
    <property type="nucleotide sequence ID" value="NZ_JANZYP010000054.1"/>
</dbReference>
<reference evidence="3" key="1">
    <citation type="journal article" date="2019" name="Int. J. Syst. Evol. Microbiol.">
        <title>The Global Catalogue of Microorganisms (GCM) 10K type strain sequencing project: providing services to taxonomists for standard genome sequencing and annotation.</title>
        <authorList>
            <consortium name="The Broad Institute Genomics Platform"/>
            <consortium name="The Broad Institute Genome Sequencing Center for Infectious Disease"/>
            <person name="Wu L."/>
            <person name="Ma J."/>
        </authorList>
    </citation>
    <scope>NUCLEOTIDE SEQUENCE [LARGE SCALE GENOMIC DNA]</scope>
    <source>
        <strain evidence="3">CCUG 49560</strain>
    </source>
</reference>
<dbReference type="Proteomes" id="UP001595891">
    <property type="component" value="Unassembled WGS sequence"/>
</dbReference>
<organism evidence="2 3">
    <name type="scientific">Sphaerisporangium corydalis</name>
    <dbReference type="NCBI Taxonomy" id="1441875"/>
    <lineage>
        <taxon>Bacteria</taxon>
        <taxon>Bacillati</taxon>
        <taxon>Actinomycetota</taxon>
        <taxon>Actinomycetes</taxon>
        <taxon>Streptosporangiales</taxon>
        <taxon>Streptosporangiaceae</taxon>
        <taxon>Sphaerisporangium</taxon>
    </lineage>
</organism>
<evidence type="ECO:0000313" key="2">
    <source>
        <dbReference type="EMBL" id="MFC4591531.1"/>
    </source>
</evidence>
<evidence type="ECO:0000256" key="1">
    <source>
        <dbReference type="SAM" id="MobiDB-lite"/>
    </source>
</evidence>
<accession>A0ABV9EPD8</accession>
<proteinExistence type="predicted"/>
<sequence>MAAPTPDAVTAYQDNWRFCVHCCGLWWNGRSDNGACPSALLPAGNPHRSPNGQHHGPSWDFILPSNPSHSI</sequence>
<dbReference type="EMBL" id="JBHSFN010000034">
    <property type="protein sequence ID" value="MFC4591531.1"/>
    <property type="molecule type" value="Genomic_DNA"/>
</dbReference>
<name>A0ABV9EPD8_9ACTN</name>